<feature type="compositionally biased region" description="Polar residues" evidence="2">
    <location>
        <begin position="1689"/>
        <end position="1742"/>
    </location>
</feature>
<feature type="compositionally biased region" description="Polar residues" evidence="2">
    <location>
        <begin position="425"/>
        <end position="443"/>
    </location>
</feature>
<feature type="region of interest" description="Disordered" evidence="2">
    <location>
        <begin position="753"/>
        <end position="836"/>
    </location>
</feature>
<dbReference type="Proteomes" id="UP000808372">
    <property type="component" value="Chromosome 25"/>
</dbReference>
<feature type="region of interest" description="Disordered" evidence="2">
    <location>
        <begin position="530"/>
        <end position="668"/>
    </location>
</feature>
<feature type="compositionally biased region" description="Polar residues" evidence="2">
    <location>
        <begin position="2210"/>
        <end position="2220"/>
    </location>
</feature>
<dbReference type="GO" id="GO:0045944">
    <property type="term" value="P:positive regulation of transcription by RNA polymerase II"/>
    <property type="evidence" value="ECO:0007669"/>
    <property type="project" value="TreeGrafter"/>
</dbReference>
<feature type="compositionally biased region" description="Low complexity" evidence="2">
    <location>
        <begin position="276"/>
        <end position="293"/>
    </location>
</feature>
<feature type="region of interest" description="Disordered" evidence="2">
    <location>
        <begin position="1922"/>
        <end position="2321"/>
    </location>
</feature>
<feature type="compositionally biased region" description="Low complexity" evidence="2">
    <location>
        <begin position="597"/>
        <end position="622"/>
    </location>
</feature>
<feature type="compositionally biased region" description="Low complexity" evidence="2">
    <location>
        <begin position="1743"/>
        <end position="1763"/>
    </location>
</feature>
<feature type="domain" description="Nuclear receptor coactivator 6 TRADD-N" evidence="3">
    <location>
        <begin position="62"/>
        <end position="202"/>
    </location>
</feature>
<reference evidence="5" key="1">
    <citation type="submission" date="2025-08" db="UniProtKB">
        <authorList>
            <consortium name="RefSeq"/>
        </authorList>
    </citation>
    <scope>IDENTIFICATION</scope>
    <source>
        <tissue evidence="5">White muscle</tissue>
    </source>
</reference>
<feature type="compositionally biased region" description="Polar residues" evidence="2">
    <location>
        <begin position="341"/>
        <end position="355"/>
    </location>
</feature>
<sequence length="2321" mass="244086">MAHQHPPSEIPQRTAVPDGDPDSDSDQDSGVGEDAGVHHGNDVSHRQEGVGERGRGGEGDFNIFVAFRGNMDDEDFQEKLDNILNMMPSMLELDSERLQLQHVEPWNSVRVTFNIPRDAAERLRLLAQNNQQQLRDLGILSVQIEGEGAINVAIGQNRGQEVRVNGPIGASGQMRMDLGFPGQPGPGGMRMSNPSMVPPCPSMSAQAMVPGSSGQMHPRAPRPPSQTDAMGPMMSLQQQLQHPQAGPYGQGPIPPQAAHHMQTMQVGRQLNPAALHQLQQQQQAQQQAQLSQLGGPRPPFNPSGQMPVPSGWNQLPTGVLQQPPAQGGPMGSAWRKAPPQAQMTQRPPSLATVQTPSHPPPPYPFGSQQAGQVFNAMVQGQLQQQPGAGQFAAPQPKGPQGVPGGVAGPPRPPPPLPPSAGPQGNLTAKSPGSSPSLFQQGSPGTPPMMGQGQAQLGPRPMTPQGFPQGVGSPGRAILGQQGNMQQGFMVMPQNGQAGPPIHQGGMGGMPNRLPMGFPNVPGNQNFVQGQVTSAPGTPGGGANPQLQSSQVMAHTGAQSSASTPNNMQGPSHSQPNVMGLHSGMAGQPPGTTQGPSMGQPGLQTQMMGLQGQPVSSSPSQMVQGGGPGQTVLSRPLNPGQRGGMTPPKQLMPQQGQGVMHSQVVGGQGHQAMLLQQQQQQQQQNSMMEQMQQMQGNKQAFGVKGQAGVMPGQMMRGPSPNVPGNMSQFQQVQVGQQQQQQQQMAQLQQQQQQHQLQQHQHQQMTQQQTQQVPMGGNPNQAMGMHSQMRLPSGHPLVQQQLQQQKQQQAILQQQQQQATQQHPHALGDPSGCTGDMGSVQQMLQDMQGQQQQQGMTGIGAPQHMQVGNGHFPGHGMNFNPQFGGQMPMSGLCAQAGGFPVNKDVTLTSPLLVNLLQSDISASQFGPGGKQGAGGPGQAKPKKKKPPRKKKPKVGEGQQPMEGLGGLDVGVGLEDPELPALSGEQGVGMDHSGPKLSDFTNRPAGFPGQPGDQRVLQQVPMQFMQQHQQQQQQMQHIQQQQHQQQLQQQQQQQQQQLQQQQQMQQQQQQMQQQMQGMQVPPGQQQGVAGALGQTQGQPQMHPHQLQQQQKQQQPHHQQQQQQQQQQMVMKMQQEQAKNRMPLHPGGQNPPRGMMNPGEAQRMPGTQQGNMPVMINLQGHGGVPPSPDKPRGMPLMVNPQMAGAARRMSHPEAGPGSQGTGAEETPGGPHSLQDRPGGQEMGMQSGNGAQQMVVNQGTNAHMMKQGPSPSPMPQHPGASPQQQMPPQPLQGGPMPGLHFPNVPTTSQSSRPKTPNRASPRPYHHPLTPTNRPPSTEPSEINLSPERLNASIAGLFPPKINIPLPPRQPNLSRGFEQQGGLNPTTLKAIGQAPPSLTMSSNNGSGGGNSNNGQQSFPTGSGAANLGQGKQDKQSGGGQAKRASPSNSRRSSPASSRKATTPSPGRQKGAKIALTSPHQQHMVNPQTGQTMMLSPTPVPPSPVSLPLAVEVGLEAHQIKSPFQGFQDNTAEMPREGQGMAGVEQRQIPQPLRELSAPRMASLRVPTPQEAKAGLERTMVAGERQPVQMAPQQEFVSVYEASPALRDAPTSLNQLLDNAATPSVPARPTQSAPAGDTVCKESTKASIDQENPSSAFHSSEVGATAVATTGAAVNEPEAKPKPSSTPSPKLPNPASSPNLQPKGSPNLNVNHSPSPNLNLTASPNPTLNLTPSLRVNVGASPNTATVSHSCPSLNVSPSPNPNSNPAGSPKLIPSPKPLASVSTVLQIPASSATISPNQITVFVTSNPISSTPQAPPAIVSTMVAMPNKNIRPQQLSQQTTAPRPQFITTPVFINTGTPIFQVPAASVAPNTTMVSRPITMVGPIQVSTTNIQLTTAPTQAQAPVTGSAWTQASVVSVAGTQPARTLVEQVQMASRQASPVPVSNLPPPQQQSLTTPKPETSGEALTGHKSSPPVGQPSRRQSPYPTASTFASSPFQQPLGPPFPCSPSLAAQGKPFQAPGSAPVSTPPDSQQVSKERSAQTLGGAYQHQTGLNAGGVPIHTSPASLTQTEATVSGAQTQTSSAAAQKVTTPPPVSAPTPVHAQPATPAQSPVPAPAAKPTTPPPVSVPVTTPITTTAPVPTTATFLPDPAPPSAPVPIPNLSPSTSPVVATTGPSNPPRDSSAISSPVALTPTVAQPVPTAMEPPSQPAPPEATAPSENTQITPVSIQPEALQQEEPSATEKTAEEVATVTEQGWAKKRKTHVNLVSRAAVEKSKGPSRRSSRADKEVEEETVADSMQRKRPARPGTSATAKETGASPTQAKRRKSK</sequence>
<feature type="compositionally biased region" description="Polar residues" evidence="2">
    <location>
        <begin position="2301"/>
        <end position="2314"/>
    </location>
</feature>
<feature type="compositionally biased region" description="Polar residues" evidence="2">
    <location>
        <begin position="311"/>
        <end position="324"/>
    </location>
</feature>
<feature type="compositionally biased region" description="Low complexity" evidence="2">
    <location>
        <begin position="797"/>
        <end position="820"/>
    </location>
</feature>
<evidence type="ECO:0000256" key="2">
    <source>
        <dbReference type="SAM" id="MobiDB-lite"/>
    </source>
</evidence>
<proteinExistence type="predicted"/>
<feature type="compositionally biased region" description="Pro residues" evidence="2">
    <location>
        <begin position="409"/>
        <end position="420"/>
    </location>
</feature>
<feature type="compositionally biased region" description="Pro residues" evidence="2">
    <location>
        <begin position="2142"/>
        <end position="2154"/>
    </location>
</feature>
<name>A0A8U0P780_SALNM</name>
<feature type="compositionally biased region" description="Basic and acidic residues" evidence="2">
    <location>
        <begin position="35"/>
        <end position="57"/>
    </location>
</feature>
<feature type="region of interest" description="Disordered" evidence="2">
    <location>
        <begin position="1071"/>
        <end position="1242"/>
    </location>
</feature>
<dbReference type="GO" id="GO:0035097">
    <property type="term" value="C:histone methyltransferase complex"/>
    <property type="evidence" value="ECO:0007669"/>
    <property type="project" value="TreeGrafter"/>
</dbReference>
<keyword evidence="1" id="KW-0175">Coiled coil</keyword>
<evidence type="ECO:0000313" key="5">
    <source>
        <dbReference type="RefSeq" id="XP_038819552.1"/>
    </source>
</evidence>
<keyword evidence="4" id="KW-1185">Reference proteome</keyword>
<feature type="compositionally biased region" description="Polar residues" evidence="2">
    <location>
        <begin position="1471"/>
        <end position="1484"/>
    </location>
</feature>
<feature type="compositionally biased region" description="Low complexity" evidence="2">
    <location>
        <begin position="2121"/>
        <end position="2141"/>
    </location>
</feature>
<feature type="compositionally biased region" description="Low complexity" evidence="2">
    <location>
        <begin position="2065"/>
        <end position="2083"/>
    </location>
</feature>
<feature type="compositionally biased region" description="Low complexity" evidence="2">
    <location>
        <begin position="753"/>
        <end position="770"/>
    </location>
</feature>
<dbReference type="OrthoDB" id="5967287at2759"/>
<dbReference type="KEGG" id="snh:120020150"/>
<feature type="region of interest" description="Disordered" evidence="2">
    <location>
        <begin position="1666"/>
        <end position="1768"/>
    </location>
</feature>
<feature type="region of interest" description="Disordered" evidence="2">
    <location>
        <begin position="1"/>
        <end position="57"/>
    </location>
</feature>
<feature type="region of interest" description="Disordered" evidence="2">
    <location>
        <begin position="1257"/>
        <end position="1496"/>
    </location>
</feature>
<evidence type="ECO:0000313" key="4">
    <source>
        <dbReference type="Proteomes" id="UP000808372"/>
    </source>
</evidence>
<feature type="compositionally biased region" description="Polar residues" evidence="2">
    <location>
        <begin position="1972"/>
        <end position="1990"/>
    </location>
</feature>
<gene>
    <name evidence="5" type="primary">LOC120020150</name>
</gene>
<protein>
    <submittedName>
        <fullName evidence="5">Nuclear receptor coactivator 6-like</fullName>
    </submittedName>
</protein>
<accession>A0A8U0P780</accession>
<dbReference type="Pfam" id="PF13820">
    <property type="entry name" value="NCOA6_TRADD-N"/>
    <property type="match status" value="1"/>
</dbReference>
<feature type="region of interest" description="Disordered" evidence="2">
    <location>
        <begin position="1521"/>
        <end position="1540"/>
    </location>
</feature>
<feature type="coiled-coil region" evidence="1">
    <location>
        <begin position="1037"/>
        <end position="1071"/>
    </location>
</feature>
<dbReference type="PANTHER" id="PTHR15690">
    <property type="entry name" value="NUCLEAR RECEPTOR COACTIVATOR 6"/>
    <property type="match status" value="1"/>
</dbReference>
<feature type="region of interest" description="Disordered" evidence="2">
    <location>
        <begin position="207"/>
        <end position="230"/>
    </location>
</feature>
<feature type="region of interest" description="Disordered" evidence="2">
    <location>
        <begin position="384"/>
        <end position="479"/>
    </location>
</feature>
<feature type="compositionally biased region" description="Polar residues" evidence="2">
    <location>
        <begin position="544"/>
        <end position="576"/>
    </location>
</feature>
<dbReference type="GeneID" id="120020150"/>
<feature type="compositionally biased region" description="Basic residues" evidence="2">
    <location>
        <begin position="938"/>
        <end position="950"/>
    </location>
</feature>
<feature type="region of interest" description="Disordered" evidence="2">
    <location>
        <begin position="276"/>
        <end position="368"/>
    </location>
</feature>
<dbReference type="InterPro" id="IPR032715">
    <property type="entry name" value="NCOA6_TRADD-N"/>
</dbReference>
<feature type="compositionally biased region" description="Polar residues" evidence="2">
    <location>
        <begin position="2017"/>
        <end position="2027"/>
    </location>
</feature>
<feature type="compositionally biased region" description="Low complexity" evidence="2">
    <location>
        <begin position="384"/>
        <end position="400"/>
    </location>
</feature>
<feature type="compositionally biased region" description="Gly residues" evidence="2">
    <location>
        <begin position="924"/>
        <end position="935"/>
    </location>
</feature>
<evidence type="ECO:0000259" key="3">
    <source>
        <dbReference type="Pfam" id="PF13820"/>
    </source>
</evidence>
<feature type="compositionally biased region" description="Pro residues" evidence="2">
    <location>
        <begin position="2104"/>
        <end position="2120"/>
    </location>
</feature>
<dbReference type="InterPro" id="IPR026638">
    <property type="entry name" value="NCOA6"/>
</dbReference>
<dbReference type="GO" id="GO:0003713">
    <property type="term" value="F:transcription coactivator activity"/>
    <property type="evidence" value="ECO:0007669"/>
    <property type="project" value="InterPro"/>
</dbReference>
<dbReference type="RefSeq" id="XP_038819552.1">
    <property type="nucleotide sequence ID" value="XM_038963624.1"/>
</dbReference>
<dbReference type="PANTHER" id="PTHR15690:SF0">
    <property type="entry name" value="NUCLEAR RECEPTOR COACTIVATOR 6"/>
    <property type="match status" value="1"/>
</dbReference>
<feature type="compositionally biased region" description="Low complexity" evidence="2">
    <location>
        <begin position="1093"/>
        <end position="1133"/>
    </location>
</feature>
<feature type="compositionally biased region" description="Polar residues" evidence="2">
    <location>
        <begin position="1638"/>
        <end position="1651"/>
    </location>
</feature>
<feature type="compositionally biased region" description="Low complexity" evidence="2">
    <location>
        <begin position="1435"/>
        <end position="1459"/>
    </location>
</feature>
<feature type="region of interest" description="Disordered" evidence="2">
    <location>
        <begin position="921"/>
        <end position="1011"/>
    </location>
</feature>
<feature type="compositionally biased region" description="Polar residues" evidence="2">
    <location>
        <begin position="1299"/>
        <end position="1313"/>
    </location>
</feature>
<feature type="compositionally biased region" description="Polar residues" evidence="2">
    <location>
        <begin position="2158"/>
        <end position="2179"/>
    </location>
</feature>
<feature type="region of interest" description="Disordered" evidence="2">
    <location>
        <begin position="1614"/>
        <end position="1654"/>
    </location>
</feature>
<feature type="compositionally biased region" description="Low complexity" evidence="2">
    <location>
        <begin position="1071"/>
        <end position="1084"/>
    </location>
</feature>
<evidence type="ECO:0000256" key="1">
    <source>
        <dbReference type="SAM" id="Coils"/>
    </source>
</evidence>
<organism evidence="4 5">
    <name type="scientific">Salvelinus namaycush</name>
    <name type="common">Lake trout</name>
    <name type="synonym">Salmo namaycush</name>
    <dbReference type="NCBI Taxonomy" id="8040"/>
    <lineage>
        <taxon>Eukaryota</taxon>
        <taxon>Metazoa</taxon>
        <taxon>Chordata</taxon>
        <taxon>Craniata</taxon>
        <taxon>Vertebrata</taxon>
        <taxon>Euteleostomi</taxon>
        <taxon>Actinopterygii</taxon>
        <taxon>Neopterygii</taxon>
        <taxon>Teleostei</taxon>
        <taxon>Protacanthopterygii</taxon>
        <taxon>Salmoniformes</taxon>
        <taxon>Salmonidae</taxon>
        <taxon>Salmoninae</taxon>
        <taxon>Salvelinus</taxon>
    </lineage>
</organism>
<dbReference type="GO" id="GO:0005667">
    <property type="term" value="C:transcription regulator complex"/>
    <property type="evidence" value="ECO:0007669"/>
    <property type="project" value="TreeGrafter"/>
</dbReference>